<feature type="region of interest" description="Disordered" evidence="1">
    <location>
        <begin position="92"/>
        <end position="114"/>
    </location>
</feature>
<organism evidence="2 3">
    <name type="scientific">Favolaschia claudopus</name>
    <dbReference type="NCBI Taxonomy" id="2862362"/>
    <lineage>
        <taxon>Eukaryota</taxon>
        <taxon>Fungi</taxon>
        <taxon>Dikarya</taxon>
        <taxon>Basidiomycota</taxon>
        <taxon>Agaricomycotina</taxon>
        <taxon>Agaricomycetes</taxon>
        <taxon>Agaricomycetidae</taxon>
        <taxon>Agaricales</taxon>
        <taxon>Marasmiineae</taxon>
        <taxon>Mycenaceae</taxon>
        <taxon>Favolaschia</taxon>
    </lineage>
</organism>
<comment type="caution">
    <text evidence="2">The sequence shown here is derived from an EMBL/GenBank/DDBJ whole genome shotgun (WGS) entry which is preliminary data.</text>
</comment>
<sequence length="212" mass="23302">MVGALHHAQLDSLFVVMEELDMIIAEINELQKKVLEIAKWDGGADTGWDRSFDRFGPQSSVAREPTPPYRQRRRCIGLDCIAKILRAWGRDGADNETRSEQEGRGGEETRIPAGQEGRSVAMSDMYGVWREMSIVALMCRCDKSWARSGVVALGYASRSVRKTKDLGVGFRGLEGFGGWIQGFGGIRGLDLGVWRDPGVGFGGLKGFMGITT</sequence>
<feature type="compositionally biased region" description="Basic and acidic residues" evidence="1">
    <location>
        <begin position="92"/>
        <end position="110"/>
    </location>
</feature>
<dbReference type="EMBL" id="JAWWNJ010000060">
    <property type="protein sequence ID" value="KAK7013334.1"/>
    <property type="molecule type" value="Genomic_DNA"/>
</dbReference>
<reference evidence="2 3" key="1">
    <citation type="journal article" date="2024" name="J Genomics">
        <title>Draft genome sequencing and assembly of Favolaschia claudopus CIRM-BRFM 2984 isolated from oak limbs.</title>
        <authorList>
            <person name="Navarro D."/>
            <person name="Drula E."/>
            <person name="Chaduli D."/>
            <person name="Cazenave R."/>
            <person name="Ahrendt S."/>
            <person name="Wang J."/>
            <person name="Lipzen A."/>
            <person name="Daum C."/>
            <person name="Barry K."/>
            <person name="Grigoriev I.V."/>
            <person name="Favel A."/>
            <person name="Rosso M.N."/>
            <person name="Martin F."/>
        </authorList>
    </citation>
    <scope>NUCLEOTIDE SEQUENCE [LARGE SCALE GENOMIC DNA]</scope>
    <source>
        <strain evidence="2 3">CIRM-BRFM 2984</strain>
    </source>
</reference>
<accession>A0AAW0AJJ3</accession>
<gene>
    <name evidence="2" type="ORF">R3P38DRAFT_2788917</name>
</gene>
<evidence type="ECO:0000313" key="2">
    <source>
        <dbReference type="EMBL" id="KAK7013334.1"/>
    </source>
</evidence>
<protein>
    <submittedName>
        <fullName evidence="2">Uncharacterized protein</fullName>
    </submittedName>
</protein>
<name>A0AAW0AJJ3_9AGAR</name>
<proteinExistence type="predicted"/>
<keyword evidence="3" id="KW-1185">Reference proteome</keyword>
<dbReference type="AlphaFoldDB" id="A0AAW0AJJ3"/>
<evidence type="ECO:0000256" key="1">
    <source>
        <dbReference type="SAM" id="MobiDB-lite"/>
    </source>
</evidence>
<dbReference type="Proteomes" id="UP001362999">
    <property type="component" value="Unassembled WGS sequence"/>
</dbReference>
<evidence type="ECO:0000313" key="3">
    <source>
        <dbReference type="Proteomes" id="UP001362999"/>
    </source>
</evidence>